<keyword evidence="14" id="KW-0449">Lipoprotein</keyword>
<dbReference type="Gene3D" id="3.10.560.10">
    <property type="entry name" value="Outer membrane lipoprotein wza domain like"/>
    <property type="match status" value="2"/>
</dbReference>
<dbReference type="GO" id="GO:0046930">
    <property type="term" value="C:pore complex"/>
    <property type="evidence" value="ECO:0007669"/>
    <property type="project" value="UniProtKB-KW"/>
</dbReference>
<evidence type="ECO:0000256" key="13">
    <source>
        <dbReference type="ARBA" id="ARBA00023237"/>
    </source>
</evidence>
<keyword evidence="5" id="KW-0762">Sugar transport</keyword>
<keyword evidence="12" id="KW-0564">Palmitate</keyword>
<comment type="caution">
    <text evidence="17">The sequence shown here is derived from an EMBL/GenBank/DDBJ whole genome shotgun (WGS) entry which is preliminary data.</text>
</comment>
<accession>A0A8J6T6Q8</accession>
<dbReference type="InterPro" id="IPR003715">
    <property type="entry name" value="Poly_export_N"/>
</dbReference>
<keyword evidence="10" id="KW-0626">Porin</keyword>
<evidence type="ECO:0000256" key="10">
    <source>
        <dbReference type="ARBA" id="ARBA00023114"/>
    </source>
</evidence>
<proteinExistence type="inferred from homology"/>
<keyword evidence="7" id="KW-0732">Signal</keyword>
<dbReference type="PANTHER" id="PTHR33619">
    <property type="entry name" value="POLYSACCHARIDE EXPORT PROTEIN GFCE-RELATED"/>
    <property type="match status" value="1"/>
</dbReference>
<keyword evidence="9" id="KW-0406">Ion transport</keyword>
<evidence type="ECO:0000256" key="6">
    <source>
        <dbReference type="ARBA" id="ARBA00022692"/>
    </source>
</evidence>
<evidence type="ECO:0000256" key="11">
    <source>
        <dbReference type="ARBA" id="ARBA00023136"/>
    </source>
</evidence>
<comment type="subcellular location">
    <subcellularLocation>
        <location evidence="1">Cell outer membrane</location>
        <topology evidence="1">Multi-pass membrane protein</topology>
    </subcellularLocation>
</comment>
<dbReference type="EMBL" id="JACNJD010000186">
    <property type="protein sequence ID" value="MBC8177096.1"/>
    <property type="molecule type" value="Genomic_DNA"/>
</dbReference>
<evidence type="ECO:0000256" key="9">
    <source>
        <dbReference type="ARBA" id="ARBA00023065"/>
    </source>
</evidence>
<dbReference type="GO" id="GO:0015288">
    <property type="term" value="F:porin activity"/>
    <property type="evidence" value="ECO:0007669"/>
    <property type="project" value="UniProtKB-KW"/>
</dbReference>
<evidence type="ECO:0000256" key="8">
    <source>
        <dbReference type="ARBA" id="ARBA00023047"/>
    </source>
</evidence>
<dbReference type="GO" id="GO:0006811">
    <property type="term" value="P:monoatomic ion transport"/>
    <property type="evidence" value="ECO:0007669"/>
    <property type="project" value="UniProtKB-KW"/>
</dbReference>
<evidence type="ECO:0000313" key="18">
    <source>
        <dbReference type="Proteomes" id="UP000650524"/>
    </source>
</evidence>
<feature type="domain" description="Polysaccharide export protein N-terminal" evidence="15">
    <location>
        <begin position="83"/>
        <end position="155"/>
    </location>
</feature>
<evidence type="ECO:0000259" key="15">
    <source>
        <dbReference type="Pfam" id="PF02563"/>
    </source>
</evidence>
<evidence type="ECO:0000259" key="16">
    <source>
        <dbReference type="Pfam" id="PF22461"/>
    </source>
</evidence>
<keyword evidence="6" id="KW-0812">Transmembrane</keyword>
<sequence length="373" mass="41641">MKDAKEKYPLFIKTLIATCLLLMALMILTCGTTAVKGIPVKELFATKPELAEMKKTKETEKLELAKMSNVTENSVFETIDGIPQYRIGPLDILEINSRVGEKSTTTLVTVNGLGKINYSFLDNLKVGGITPTQLDTLLTKELSAYIRKPRIDVMVKEYRSKSALALGEFSLLRSGIQTGSGQIFLKGKTTLMDFIALAHGYTVKGDIRRLKLIRKGKTYVINIYDIIAQGNENLNVIIDTGDTVDIPELPEVGEKVFVMGEVEDQGVYDLKDAEDLLSAIALAGKFTDEAKEENTLIVRATEPGKKPLVMMANVEALLERADLSQNIKLRDGDLVYVPRMVIGDINKWIRNLDPLMDWIFWSKYNDIVEARPF</sequence>
<evidence type="ECO:0000256" key="4">
    <source>
        <dbReference type="ARBA" id="ARBA00022452"/>
    </source>
</evidence>
<evidence type="ECO:0000256" key="1">
    <source>
        <dbReference type="ARBA" id="ARBA00004571"/>
    </source>
</evidence>
<organism evidence="17 18">
    <name type="scientific">Candidatus Desulfacyla euxinica</name>
    <dbReference type="NCBI Taxonomy" id="2841693"/>
    <lineage>
        <taxon>Bacteria</taxon>
        <taxon>Deltaproteobacteria</taxon>
        <taxon>Candidatus Desulfacyla</taxon>
    </lineage>
</organism>
<keyword evidence="4" id="KW-1134">Transmembrane beta strand</keyword>
<evidence type="ECO:0000256" key="7">
    <source>
        <dbReference type="ARBA" id="ARBA00022729"/>
    </source>
</evidence>
<keyword evidence="11" id="KW-0472">Membrane</keyword>
<evidence type="ECO:0000256" key="5">
    <source>
        <dbReference type="ARBA" id="ARBA00022597"/>
    </source>
</evidence>
<dbReference type="InterPro" id="IPR049712">
    <property type="entry name" value="Poly_export"/>
</dbReference>
<dbReference type="Pfam" id="PF02563">
    <property type="entry name" value="Poly_export"/>
    <property type="match status" value="1"/>
</dbReference>
<evidence type="ECO:0000313" key="17">
    <source>
        <dbReference type="EMBL" id="MBC8177096.1"/>
    </source>
</evidence>
<keyword evidence="8" id="KW-0625">Polysaccharide transport</keyword>
<dbReference type="PANTHER" id="PTHR33619:SF3">
    <property type="entry name" value="POLYSACCHARIDE EXPORT PROTEIN GFCE-RELATED"/>
    <property type="match status" value="1"/>
</dbReference>
<gene>
    <name evidence="17" type="ORF">H8E19_06780</name>
</gene>
<feature type="domain" description="SLBB" evidence="16">
    <location>
        <begin position="255"/>
        <end position="337"/>
    </location>
</feature>
<evidence type="ECO:0000256" key="14">
    <source>
        <dbReference type="ARBA" id="ARBA00023288"/>
    </source>
</evidence>
<evidence type="ECO:0000256" key="2">
    <source>
        <dbReference type="ARBA" id="ARBA00009450"/>
    </source>
</evidence>
<dbReference type="GO" id="GO:0015159">
    <property type="term" value="F:polysaccharide transmembrane transporter activity"/>
    <property type="evidence" value="ECO:0007669"/>
    <property type="project" value="InterPro"/>
</dbReference>
<reference evidence="17 18" key="1">
    <citation type="submission" date="2020-08" db="EMBL/GenBank/DDBJ databases">
        <title>Bridging the membrane lipid divide: bacteria of the FCB group superphylum have the potential to synthesize archaeal ether lipids.</title>
        <authorList>
            <person name="Villanueva L."/>
            <person name="Von Meijenfeldt F.A.B."/>
            <person name="Westbye A.B."/>
            <person name="Yadav S."/>
            <person name="Hopmans E.C."/>
            <person name="Dutilh B.E."/>
            <person name="Sinninghe Damste J.S."/>
        </authorList>
    </citation>
    <scope>NUCLEOTIDE SEQUENCE [LARGE SCALE GENOMIC DNA]</scope>
    <source>
        <strain evidence="17">NIOZ-UU27</strain>
    </source>
</reference>
<protein>
    <submittedName>
        <fullName evidence="17">Polysaccharide biosynthesis/export family protein</fullName>
    </submittedName>
</protein>
<evidence type="ECO:0000256" key="12">
    <source>
        <dbReference type="ARBA" id="ARBA00023139"/>
    </source>
</evidence>
<keyword evidence="13" id="KW-0998">Cell outer membrane</keyword>
<dbReference type="InterPro" id="IPR054765">
    <property type="entry name" value="SLBB_dom"/>
</dbReference>
<dbReference type="Proteomes" id="UP000650524">
    <property type="component" value="Unassembled WGS sequence"/>
</dbReference>
<name>A0A8J6T6Q8_9DELT</name>
<evidence type="ECO:0000256" key="3">
    <source>
        <dbReference type="ARBA" id="ARBA00022448"/>
    </source>
</evidence>
<comment type="similarity">
    <text evidence="2">Belongs to the BexD/CtrA/VexA family.</text>
</comment>
<dbReference type="Pfam" id="PF22461">
    <property type="entry name" value="SLBB_2"/>
    <property type="match status" value="1"/>
</dbReference>
<dbReference type="GO" id="GO:0009279">
    <property type="term" value="C:cell outer membrane"/>
    <property type="evidence" value="ECO:0007669"/>
    <property type="project" value="UniProtKB-SubCell"/>
</dbReference>
<keyword evidence="3" id="KW-0813">Transport</keyword>
<dbReference type="AlphaFoldDB" id="A0A8J6T6Q8"/>